<dbReference type="GO" id="GO:0071949">
    <property type="term" value="F:FAD binding"/>
    <property type="evidence" value="ECO:0007669"/>
    <property type="project" value="TreeGrafter"/>
</dbReference>
<accession>A0A5C8M0J2</accession>
<dbReference type="GO" id="GO:0070221">
    <property type="term" value="P:sulfide oxidation, using sulfide:quinone oxidoreductase"/>
    <property type="evidence" value="ECO:0007669"/>
    <property type="project" value="TreeGrafter"/>
</dbReference>
<keyword evidence="6" id="KW-0560">Oxidoreductase</keyword>
<keyword evidence="5" id="KW-0809">Transit peptide</keyword>
<evidence type="ECO:0000256" key="3">
    <source>
        <dbReference type="ARBA" id="ARBA00022719"/>
    </source>
</evidence>
<evidence type="ECO:0000256" key="2">
    <source>
        <dbReference type="ARBA" id="ARBA00022630"/>
    </source>
</evidence>
<dbReference type="Gene3D" id="3.50.50.60">
    <property type="entry name" value="FAD/NAD(P)-binding domain"/>
    <property type="match status" value="2"/>
</dbReference>
<dbReference type="PANTHER" id="PTHR10632:SF2">
    <property type="entry name" value="SULFIDE:QUINONE OXIDOREDUCTASE, MITOCHONDRIAL"/>
    <property type="match status" value="1"/>
</dbReference>
<sequence>MITNKPLNTIDYDVVVVGGGAAGLATIASLLKRHPDLNIALVEPSDKHYYQPGWTLVGGGVFEQSSTVKNMADLIPKCVSWFKNAALDFSPHQNSVFLSDDTKLSYRSLVVATGLKLDWSAIPGLEDNLGRNGITSNYQPGMAPYTWELVQKLEHGNAIFTQPPMPIKCAGAPQKAMYLSCDHWLRDKRLQNINVEFCSAGAALFGVAEYLPALMSYVEKYGITLNLQTNLIAIDADSKTATFKKTNADSSTEIIEKSFDVLHVTPYQVAPDVIRKSPLADAAGWIDVYPDTMQHKKYANVFALGDCANSPNSKTAAAVRKQAPVVAENLISMLTDQKLRAVYDGYGSCPLTVERGKIVLAEFIYGGKIDPSFPKWLIDGTKPSSLSWFLKEKMLPPLYWYAMLKGHEWMATPIYRDDLPTDRHAKPSCNFDPA</sequence>
<evidence type="ECO:0000256" key="6">
    <source>
        <dbReference type="ARBA" id="ARBA00023002"/>
    </source>
</evidence>
<dbReference type="EMBL" id="VRLR01000002">
    <property type="protein sequence ID" value="TXK82024.1"/>
    <property type="molecule type" value="Genomic_DNA"/>
</dbReference>
<dbReference type="PANTHER" id="PTHR10632">
    <property type="entry name" value="SULFIDE:QUINONE OXIDOREDUCTASE"/>
    <property type="match status" value="1"/>
</dbReference>
<keyword evidence="3" id="KW-0874">Quinone</keyword>
<dbReference type="RefSeq" id="WP_147903282.1">
    <property type="nucleotide sequence ID" value="NZ_BAAAGC010000017.1"/>
</dbReference>
<feature type="domain" description="FAD/NAD(P)-binding" evidence="7">
    <location>
        <begin position="12"/>
        <end position="317"/>
    </location>
</feature>
<dbReference type="GO" id="GO:0048038">
    <property type="term" value="F:quinone binding"/>
    <property type="evidence" value="ECO:0007669"/>
    <property type="project" value="UniProtKB-KW"/>
</dbReference>
<organism evidence="8 9">
    <name type="scientific">Rheinheimera tangshanensis</name>
    <dbReference type="NCBI Taxonomy" id="400153"/>
    <lineage>
        <taxon>Bacteria</taxon>
        <taxon>Pseudomonadati</taxon>
        <taxon>Pseudomonadota</taxon>
        <taxon>Gammaproteobacteria</taxon>
        <taxon>Chromatiales</taxon>
        <taxon>Chromatiaceae</taxon>
        <taxon>Rheinheimera</taxon>
    </lineage>
</organism>
<gene>
    <name evidence="8" type="ORF">FU839_03810</name>
</gene>
<dbReference type="GO" id="GO:0070224">
    <property type="term" value="F:sulfide:quinone oxidoreductase activity"/>
    <property type="evidence" value="ECO:0007669"/>
    <property type="project" value="TreeGrafter"/>
</dbReference>
<dbReference type="Pfam" id="PF07992">
    <property type="entry name" value="Pyr_redox_2"/>
    <property type="match status" value="1"/>
</dbReference>
<reference evidence="8 9" key="1">
    <citation type="submission" date="2019-08" db="EMBL/GenBank/DDBJ databases">
        <title>Draft genome analysis of Rheinheimera tangshanensis isolated from the roots of fresh rice plants (Oryza sativa).</title>
        <authorList>
            <person name="Yu Q."/>
            <person name="Qi Y."/>
            <person name="Zhang H."/>
            <person name="Pu J."/>
        </authorList>
    </citation>
    <scope>NUCLEOTIDE SEQUENCE [LARGE SCALE GENOMIC DNA]</scope>
    <source>
        <strain evidence="8 9">JA3-B52</strain>
    </source>
</reference>
<protein>
    <submittedName>
        <fullName evidence="8">NAD(P)/FAD-dependent oxidoreductase</fullName>
    </submittedName>
</protein>
<evidence type="ECO:0000256" key="1">
    <source>
        <dbReference type="ARBA" id="ARBA00001974"/>
    </source>
</evidence>
<dbReference type="InterPro" id="IPR036188">
    <property type="entry name" value="FAD/NAD-bd_sf"/>
</dbReference>
<keyword evidence="9" id="KW-1185">Reference proteome</keyword>
<dbReference type="SUPFAM" id="SSF51905">
    <property type="entry name" value="FAD/NAD(P)-binding domain"/>
    <property type="match status" value="2"/>
</dbReference>
<name>A0A5C8M0J2_9GAMM</name>
<evidence type="ECO:0000259" key="7">
    <source>
        <dbReference type="Pfam" id="PF07992"/>
    </source>
</evidence>
<proteinExistence type="predicted"/>
<evidence type="ECO:0000256" key="4">
    <source>
        <dbReference type="ARBA" id="ARBA00022827"/>
    </source>
</evidence>
<evidence type="ECO:0000313" key="9">
    <source>
        <dbReference type="Proteomes" id="UP000321814"/>
    </source>
</evidence>
<keyword evidence="4" id="KW-0274">FAD</keyword>
<dbReference type="FunFam" id="3.50.50.60:FF:000034">
    <property type="entry name" value="sulfide:quinone oxidoreductase, mitochondrial"/>
    <property type="match status" value="1"/>
</dbReference>
<evidence type="ECO:0000256" key="5">
    <source>
        <dbReference type="ARBA" id="ARBA00022946"/>
    </source>
</evidence>
<comment type="caution">
    <text evidence="8">The sequence shown here is derived from an EMBL/GenBank/DDBJ whole genome shotgun (WGS) entry which is preliminary data.</text>
</comment>
<keyword evidence="2" id="KW-0285">Flavoprotein</keyword>
<dbReference type="Proteomes" id="UP000321814">
    <property type="component" value="Unassembled WGS sequence"/>
</dbReference>
<evidence type="ECO:0000313" key="8">
    <source>
        <dbReference type="EMBL" id="TXK82024.1"/>
    </source>
</evidence>
<comment type="cofactor">
    <cofactor evidence="1">
        <name>FAD</name>
        <dbReference type="ChEBI" id="CHEBI:57692"/>
    </cofactor>
</comment>
<dbReference type="AlphaFoldDB" id="A0A5C8M0J2"/>
<dbReference type="InterPro" id="IPR015904">
    <property type="entry name" value="Sulphide_quinone_reductase"/>
</dbReference>
<dbReference type="OrthoDB" id="9802771at2"/>
<dbReference type="InterPro" id="IPR023753">
    <property type="entry name" value="FAD/NAD-binding_dom"/>
</dbReference>